<feature type="domain" description="RecJ OB" evidence="8">
    <location>
        <begin position="462"/>
        <end position="557"/>
    </location>
</feature>
<organism evidence="9 10">
    <name type="scientific">Vitreoscilla massiliensis</name>
    <dbReference type="NCBI Taxonomy" id="1689272"/>
    <lineage>
        <taxon>Bacteria</taxon>
        <taxon>Pseudomonadati</taxon>
        <taxon>Pseudomonadota</taxon>
        <taxon>Betaproteobacteria</taxon>
        <taxon>Neisseriales</taxon>
        <taxon>Neisseriaceae</taxon>
        <taxon>Vitreoscilla</taxon>
    </lineage>
</organism>
<proteinExistence type="inferred from homology"/>
<dbReference type="InterPro" id="IPR038763">
    <property type="entry name" value="DHH_sf"/>
</dbReference>
<dbReference type="Pfam" id="PF01368">
    <property type="entry name" value="DHH"/>
    <property type="match status" value="1"/>
</dbReference>
<protein>
    <recommendedName>
        <fullName evidence="2">Single-stranded-DNA-specific exonuclease RecJ</fullName>
    </recommendedName>
</protein>
<keyword evidence="4" id="KW-0378">Hydrolase</keyword>
<keyword evidence="3" id="KW-0540">Nuclease</keyword>
<evidence type="ECO:0000256" key="5">
    <source>
        <dbReference type="ARBA" id="ARBA00022839"/>
    </source>
</evidence>
<dbReference type="Gene3D" id="3.10.310.30">
    <property type="match status" value="1"/>
</dbReference>
<evidence type="ECO:0000256" key="3">
    <source>
        <dbReference type="ARBA" id="ARBA00022722"/>
    </source>
</evidence>
<sequence>MKPHILTRSRNEQLCSDLLAAGISPLLAQLYAARDIHSVNETSHELAQLLHFRELKHIHTAATQLAQAIDAGKRLLIIADYDADGATACAIAIKGLRMFGAKVDFLVPNRFEHGYGLTPLIVEEAAALQAELIITVDNGIASLAGVARAQELGIDVLVTDHHLPADSLPACTIVNPNQPACTFASKHLAGCGVMFYVLLALRAHYKATGRYENQAAPNLAVLLDYVALGTVADVVKLDHNNRILVAQGLKRMRAGKAALGIQALFEVAKRDIRKAEPFDLGFAIGPRINAAGRLDDMSIGIRCLLADDALTAQTLAAELDSLNRERRGIEQSMLKEALNLPEFQVADSQMTVTAFRDDWHQGVIGIVAGRLRERYFRPTIVFAPGDDGELRGSGRSIPALHLRDTLDLVSKRHPHLISKFGGHAMAAGLSLPESALPEFQAAFEQAVNEQLSHDDLTQTYLTDGALDADTLCLQAAQQLRAEVWGQGFAPPMFVDEFEVTWQRAVGVNHKKAGVRKTGSAEVEAMFFRCEEDLPERIRMVYRMVANEWRGQYELQLHSEYWEAL</sequence>
<reference evidence="9 10" key="1">
    <citation type="journal article" date="2022" name="Res Sq">
        <title>Evolution of multicellular longitudinally dividing oral cavity symbionts (Neisseriaceae).</title>
        <authorList>
            <person name="Nyongesa S."/>
            <person name="Weber P."/>
            <person name="Bernet E."/>
            <person name="Pullido F."/>
            <person name="Nieckarz M."/>
            <person name="Delaby M."/>
            <person name="Nieves C."/>
            <person name="Viehboeck T."/>
            <person name="Krause N."/>
            <person name="Rivera-Millot A."/>
            <person name="Nakamura A."/>
            <person name="Vischer N."/>
            <person name="VanNieuwenhze M."/>
            <person name="Brun Y."/>
            <person name="Cava F."/>
            <person name="Bulgheresi S."/>
            <person name="Veyrier F."/>
        </authorList>
    </citation>
    <scope>NUCLEOTIDE SEQUENCE [LARGE SCALE GENOMIC DNA]</scope>
    <source>
        <strain evidence="9 10">SN4</strain>
    </source>
</reference>
<dbReference type="GO" id="GO:0004527">
    <property type="term" value="F:exonuclease activity"/>
    <property type="evidence" value="ECO:0007669"/>
    <property type="project" value="UniProtKB-KW"/>
</dbReference>
<dbReference type="PANTHER" id="PTHR30255">
    <property type="entry name" value="SINGLE-STRANDED-DNA-SPECIFIC EXONUCLEASE RECJ"/>
    <property type="match status" value="1"/>
</dbReference>
<dbReference type="Pfam" id="PF02272">
    <property type="entry name" value="DHHA1"/>
    <property type="match status" value="1"/>
</dbReference>
<evidence type="ECO:0000259" key="6">
    <source>
        <dbReference type="Pfam" id="PF01368"/>
    </source>
</evidence>
<accession>A0ABY4E540</accession>
<evidence type="ECO:0000259" key="8">
    <source>
        <dbReference type="Pfam" id="PF17768"/>
    </source>
</evidence>
<dbReference type="EMBL" id="CP091511">
    <property type="protein sequence ID" value="UOO90878.1"/>
    <property type="molecule type" value="Genomic_DNA"/>
</dbReference>
<keyword evidence="5 9" id="KW-0269">Exonuclease</keyword>
<dbReference type="InterPro" id="IPR001667">
    <property type="entry name" value="DDH_dom"/>
</dbReference>
<dbReference type="InterPro" id="IPR041122">
    <property type="entry name" value="RecJ_OB"/>
</dbReference>
<dbReference type="RefSeq" id="WP_058305342.1">
    <property type="nucleotide sequence ID" value="NZ_CABKVG010000006.1"/>
</dbReference>
<dbReference type="InterPro" id="IPR004610">
    <property type="entry name" value="RecJ"/>
</dbReference>
<feature type="domain" description="DHHA1" evidence="7">
    <location>
        <begin position="349"/>
        <end position="449"/>
    </location>
</feature>
<dbReference type="Gene3D" id="3.90.1640.30">
    <property type="match status" value="1"/>
</dbReference>
<evidence type="ECO:0000256" key="2">
    <source>
        <dbReference type="ARBA" id="ARBA00019841"/>
    </source>
</evidence>
<evidence type="ECO:0000313" key="10">
    <source>
        <dbReference type="Proteomes" id="UP000832011"/>
    </source>
</evidence>
<feature type="domain" description="DDH" evidence="6">
    <location>
        <begin position="75"/>
        <end position="230"/>
    </location>
</feature>
<dbReference type="Pfam" id="PF17768">
    <property type="entry name" value="RecJ_OB"/>
    <property type="match status" value="1"/>
</dbReference>
<evidence type="ECO:0000313" key="9">
    <source>
        <dbReference type="EMBL" id="UOO90878.1"/>
    </source>
</evidence>
<dbReference type="InterPro" id="IPR003156">
    <property type="entry name" value="DHHA1_dom"/>
</dbReference>
<comment type="similarity">
    <text evidence="1">Belongs to the RecJ family.</text>
</comment>
<dbReference type="InterPro" id="IPR051673">
    <property type="entry name" value="SSDNA_exonuclease_RecJ"/>
</dbReference>
<name>A0ABY4E540_9NEIS</name>
<evidence type="ECO:0000256" key="1">
    <source>
        <dbReference type="ARBA" id="ARBA00005915"/>
    </source>
</evidence>
<dbReference type="Proteomes" id="UP000832011">
    <property type="component" value="Chromosome"/>
</dbReference>
<gene>
    <name evidence="9" type="primary">recJ</name>
    <name evidence="9" type="ORF">LVJ82_07930</name>
</gene>
<keyword evidence="10" id="KW-1185">Reference proteome</keyword>
<dbReference type="PANTHER" id="PTHR30255:SF2">
    <property type="entry name" value="SINGLE-STRANDED-DNA-SPECIFIC EXONUCLEASE RECJ"/>
    <property type="match status" value="1"/>
</dbReference>
<evidence type="ECO:0000259" key="7">
    <source>
        <dbReference type="Pfam" id="PF02272"/>
    </source>
</evidence>
<dbReference type="SUPFAM" id="SSF64182">
    <property type="entry name" value="DHH phosphoesterases"/>
    <property type="match status" value="1"/>
</dbReference>
<evidence type="ECO:0000256" key="4">
    <source>
        <dbReference type="ARBA" id="ARBA00022801"/>
    </source>
</evidence>
<dbReference type="NCBIfam" id="TIGR00644">
    <property type="entry name" value="recJ"/>
    <property type="match status" value="1"/>
</dbReference>